<dbReference type="eggNOG" id="arCOG03769">
    <property type="taxonomic scope" value="Archaea"/>
</dbReference>
<dbReference type="Proteomes" id="UP000183275">
    <property type="component" value="Unassembled WGS sequence"/>
</dbReference>
<reference evidence="3" key="1">
    <citation type="submission" date="2016-10" db="EMBL/GenBank/DDBJ databases">
        <authorList>
            <person name="Varghese N."/>
        </authorList>
    </citation>
    <scope>NUCLEOTIDE SEQUENCE [LARGE SCALE GENOMIC DNA]</scope>
    <source>
        <strain evidence="3">CGMCC 1.12284</strain>
    </source>
</reference>
<keyword evidence="3" id="KW-1185">Reference proteome</keyword>
<sequence length="116" mass="12294">MVFVTTFVASLVTGGLGVYVGARLAVGEEDPINALITGVIGAVVWIVSGALFGWIPLLGQLLVLFVYTWVVNRRYPGGWGDALQISLVAWLVTLLVLSTLAALGFATYRAIGIPFV</sequence>
<dbReference type="EMBL" id="FOIS01000004">
    <property type="protein sequence ID" value="SEW21197.1"/>
    <property type="molecule type" value="Genomic_DNA"/>
</dbReference>
<dbReference type="RefSeq" id="WP_049991560.1">
    <property type="nucleotide sequence ID" value="NZ_FOIS01000004.1"/>
</dbReference>
<feature type="transmembrane region" description="Helical" evidence="1">
    <location>
        <begin position="38"/>
        <end position="67"/>
    </location>
</feature>
<name>A0A1I0Q332_9EURY</name>
<organism evidence="2 3">
    <name type="scientific">Natrinema salifodinae</name>
    <dbReference type="NCBI Taxonomy" id="1202768"/>
    <lineage>
        <taxon>Archaea</taxon>
        <taxon>Methanobacteriati</taxon>
        <taxon>Methanobacteriota</taxon>
        <taxon>Stenosarchaea group</taxon>
        <taxon>Halobacteria</taxon>
        <taxon>Halobacteriales</taxon>
        <taxon>Natrialbaceae</taxon>
        <taxon>Natrinema</taxon>
    </lineage>
</organism>
<keyword evidence="1" id="KW-0472">Membrane</keyword>
<protein>
    <recommendedName>
        <fullName evidence="4">Yip1 domain-containing protein</fullName>
    </recommendedName>
</protein>
<gene>
    <name evidence="2" type="ORF">SAMN05216285_2993</name>
</gene>
<keyword evidence="1" id="KW-0812">Transmembrane</keyword>
<feature type="transmembrane region" description="Helical" evidence="1">
    <location>
        <begin position="87"/>
        <end position="108"/>
    </location>
</feature>
<evidence type="ECO:0008006" key="4">
    <source>
        <dbReference type="Google" id="ProtNLM"/>
    </source>
</evidence>
<evidence type="ECO:0000313" key="2">
    <source>
        <dbReference type="EMBL" id="SEW21197.1"/>
    </source>
</evidence>
<feature type="transmembrane region" description="Helical" evidence="1">
    <location>
        <begin position="6"/>
        <end position="26"/>
    </location>
</feature>
<evidence type="ECO:0000313" key="3">
    <source>
        <dbReference type="Proteomes" id="UP000183275"/>
    </source>
</evidence>
<dbReference type="STRING" id="1202768.SAMN05216285_2993"/>
<accession>A0A1I0Q332</accession>
<keyword evidence="1" id="KW-1133">Transmembrane helix</keyword>
<evidence type="ECO:0000256" key="1">
    <source>
        <dbReference type="SAM" id="Phobius"/>
    </source>
</evidence>
<proteinExistence type="predicted"/>
<dbReference type="OrthoDB" id="205278at2157"/>
<dbReference type="AlphaFoldDB" id="A0A1I0Q332"/>